<protein>
    <submittedName>
        <fullName evidence="2">Uncharacterized protein</fullName>
    </submittedName>
</protein>
<organism evidence="2 3">
    <name type="scientific">Scleroderma citrinum Foug A</name>
    <dbReference type="NCBI Taxonomy" id="1036808"/>
    <lineage>
        <taxon>Eukaryota</taxon>
        <taxon>Fungi</taxon>
        <taxon>Dikarya</taxon>
        <taxon>Basidiomycota</taxon>
        <taxon>Agaricomycotina</taxon>
        <taxon>Agaricomycetes</taxon>
        <taxon>Agaricomycetidae</taxon>
        <taxon>Boletales</taxon>
        <taxon>Sclerodermatineae</taxon>
        <taxon>Sclerodermataceae</taxon>
        <taxon>Scleroderma</taxon>
    </lineage>
</organism>
<feature type="compositionally biased region" description="Basic and acidic residues" evidence="1">
    <location>
        <begin position="99"/>
        <end position="121"/>
    </location>
</feature>
<gene>
    <name evidence="2" type="ORF">SCLCIDRAFT_33009</name>
</gene>
<dbReference type="HOGENOM" id="CLU_1195482_0_0_1"/>
<dbReference type="AlphaFoldDB" id="A0A0C2YQH6"/>
<keyword evidence="3" id="KW-1185">Reference proteome</keyword>
<reference evidence="3" key="2">
    <citation type="submission" date="2015-01" db="EMBL/GenBank/DDBJ databases">
        <title>Evolutionary Origins and Diversification of the Mycorrhizal Mutualists.</title>
        <authorList>
            <consortium name="DOE Joint Genome Institute"/>
            <consortium name="Mycorrhizal Genomics Consortium"/>
            <person name="Kohler A."/>
            <person name="Kuo A."/>
            <person name="Nagy L.G."/>
            <person name="Floudas D."/>
            <person name="Copeland A."/>
            <person name="Barry K.W."/>
            <person name="Cichocki N."/>
            <person name="Veneault-Fourrey C."/>
            <person name="LaButti K."/>
            <person name="Lindquist E.A."/>
            <person name="Lipzen A."/>
            <person name="Lundell T."/>
            <person name="Morin E."/>
            <person name="Murat C."/>
            <person name="Riley R."/>
            <person name="Ohm R."/>
            <person name="Sun H."/>
            <person name="Tunlid A."/>
            <person name="Henrissat B."/>
            <person name="Grigoriev I.V."/>
            <person name="Hibbett D.S."/>
            <person name="Martin F."/>
        </authorList>
    </citation>
    <scope>NUCLEOTIDE SEQUENCE [LARGE SCALE GENOMIC DNA]</scope>
    <source>
        <strain evidence="3">Foug A</strain>
    </source>
</reference>
<dbReference type="InParanoid" id="A0A0C2YQH6"/>
<evidence type="ECO:0000256" key="1">
    <source>
        <dbReference type="SAM" id="MobiDB-lite"/>
    </source>
</evidence>
<evidence type="ECO:0000313" key="3">
    <source>
        <dbReference type="Proteomes" id="UP000053989"/>
    </source>
</evidence>
<dbReference type="Proteomes" id="UP000053989">
    <property type="component" value="Unassembled WGS sequence"/>
</dbReference>
<reference evidence="2 3" key="1">
    <citation type="submission" date="2014-04" db="EMBL/GenBank/DDBJ databases">
        <authorList>
            <consortium name="DOE Joint Genome Institute"/>
            <person name="Kuo A."/>
            <person name="Kohler A."/>
            <person name="Nagy L.G."/>
            <person name="Floudas D."/>
            <person name="Copeland A."/>
            <person name="Barry K.W."/>
            <person name="Cichocki N."/>
            <person name="Veneault-Fourrey C."/>
            <person name="LaButti K."/>
            <person name="Lindquist E.A."/>
            <person name="Lipzen A."/>
            <person name="Lundell T."/>
            <person name="Morin E."/>
            <person name="Murat C."/>
            <person name="Sun H."/>
            <person name="Tunlid A."/>
            <person name="Henrissat B."/>
            <person name="Grigoriev I.V."/>
            <person name="Hibbett D.S."/>
            <person name="Martin F."/>
            <person name="Nordberg H.P."/>
            <person name="Cantor M.N."/>
            <person name="Hua S.X."/>
        </authorList>
    </citation>
    <scope>NUCLEOTIDE SEQUENCE [LARGE SCALE GENOMIC DNA]</scope>
    <source>
        <strain evidence="2 3">Foug A</strain>
    </source>
</reference>
<evidence type="ECO:0000313" key="2">
    <source>
        <dbReference type="EMBL" id="KIM51988.1"/>
    </source>
</evidence>
<feature type="region of interest" description="Disordered" evidence="1">
    <location>
        <begin position="1"/>
        <end position="26"/>
    </location>
</feature>
<accession>A0A0C2YQH6</accession>
<proteinExistence type="predicted"/>
<sequence>MPPVQSTPPIHTLRRAGPNSYTVRRDGQGDPISIHLEQIQLYLAHDQALWSGNLGHLQPIGYLEFASHFNADKNSRDGTTRLALKDILGTQDAQACRQKKQENLRRARQDTRPTPLEDRLRSPSPRPAPRRDNNRHRPHHRPDAPKEHSPAPAHASPSVKEIPYLPVSPNVRATHPYVAMLDDLSAIASDLDALAEELNLDGEVPIGPDELEELGADVDAALSEEAPGNVKA</sequence>
<dbReference type="OrthoDB" id="2679495at2759"/>
<dbReference type="EMBL" id="KN822230">
    <property type="protein sequence ID" value="KIM51988.1"/>
    <property type="molecule type" value="Genomic_DNA"/>
</dbReference>
<name>A0A0C2YQH6_9AGAM</name>
<feature type="region of interest" description="Disordered" evidence="1">
    <location>
        <begin position="91"/>
        <end position="161"/>
    </location>
</feature>